<dbReference type="Proteomes" id="UP000035009">
    <property type="component" value="Unassembled WGS sequence"/>
</dbReference>
<protein>
    <recommendedName>
        <fullName evidence="3">DUF4178 domain-containing protein</fullName>
    </recommendedName>
</protein>
<feature type="transmembrane region" description="Helical" evidence="2">
    <location>
        <begin position="6"/>
        <end position="24"/>
    </location>
</feature>
<dbReference type="EMBL" id="BAOP01000018">
    <property type="protein sequence ID" value="GAC80511.1"/>
    <property type="molecule type" value="Genomic_DNA"/>
</dbReference>
<feature type="compositionally biased region" description="Basic and acidic residues" evidence="1">
    <location>
        <begin position="54"/>
        <end position="64"/>
    </location>
</feature>
<evidence type="ECO:0000256" key="2">
    <source>
        <dbReference type="SAM" id="Phobius"/>
    </source>
</evidence>
<reference evidence="4 5" key="1">
    <citation type="submission" date="2013-02" db="EMBL/GenBank/DDBJ databases">
        <title>Whole genome shotgun sequence of Gordonia malaquae NBRC 108250.</title>
        <authorList>
            <person name="Yoshida I."/>
            <person name="Hosoyama A."/>
            <person name="Tsuchikane K."/>
            <person name="Ando Y."/>
            <person name="Baba S."/>
            <person name="Ohji S."/>
            <person name="Hamada M."/>
            <person name="Tamura T."/>
            <person name="Yamazoe A."/>
            <person name="Yamazaki S."/>
            <person name="Fujita N."/>
        </authorList>
    </citation>
    <scope>NUCLEOTIDE SEQUENCE [LARGE SCALE GENOMIC DNA]</scope>
    <source>
        <strain evidence="4 5">NBRC 108250</strain>
    </source>
</reference>
<dbReference type="Pfam" id="PF13785">
    <property type="entry name" value="DUF4178"/>
    <property type="match status" value="1"/>
</dbReference>
<proteinExistence type="predicted"/>
<evidence type="ECO:0000313" key="5">
    <source>
        <dbReference type="Proteomes" id="UP000035009"/>
    </source>
</evidence>
<accession>M3TGB6</accession>
<keyword evidence="2" id="KW-0812">Transmembrane</keyword>
<evidence type="ECO:0000259" key="3">
    <source>
        <dbReference type="Pfam" id="PF13785"/>
    </source>
</evidence>
<dbReference type="InterPro" id="IPR025235">
    <property type="entry name" value="DUF4178"/>
</dbReference>
<evidence type="ECO:0000256" key="1">
    <source>
        <dbReference type="SAM" id="MobiDB-lite"/>
    </source>
</evidence>
<dbReference type="eggNOG" id="ENOG5030NRI">
    <property type="taxonomic scope" value="Bacteria"/>
</dbReference>
<dbReference type="RefSeq" id="WP_008379582.1">
    <property type="nucleotide sequence ID" value="NZ_BAOP01000018.1"/>
</dbReference>
<organism evidence="4 5">
    <name type="scientific">Gordonia malaquae NBRC 108250</name>
    <dbReference type="NCBI Taxonomy" id="1223542"/>
    <lineage>
        <taxon>Bacteria</taxon>
        <taxon>Bacillati</taxon>
        <taxon>Actinomycetota</taxon>
        <taxon>Actinomycetes</taxon>
        <taxon>Mycobacteriales</taxon>
        <taxon>Gordoniaceae</taxon>
        <taxon>Gordonia</taxon>
    </lineage>
</organism>
<keyword evidence="5" id="KW-1185">Reference proteome</keyword>
<feature type="region of interest" description="Disordered" evidence="1">
    <location>
        <begin position="44"/>
        <end position="64"/>
    </location>
</feature>
<feature type="domain" description="DUF4178" evidence="3">
    <location>
        <begin position="65"/>
        <end position="194"/>
    </location>
</feature>
<keyword evidence="2" id="KW-0472">Membrane</keyword>
<dbReference type="OrthoDB" id="3775810at2"/>
<sequence length="210" mass="23124">MDIALILIIALLAIIAVFVVFHILGQRKLREAEADGIRQRAYAPADPFSSADDDAVHGNPRELEPGDMVEIRGTTYAVRGTMTLTQDGFSWVEHFIDTGTGSKAWISVEDDPDLEVVLWQEQKGVTVVPGEITVDLDGRRYRFDEAGSARFSSLGTTGVAGTGRMAYQDYEAGDERLTFEDYGFGWECGKGQVLHHSEYRVYPADSGPTT</sequence>
<dbReference type="AlphaFoldDB" id="M3TGB6"/>
<comment type="caution">
    <text evidence="4">The sequence shown here is derived from an EMBL/GenBank/DDBJ whole genome shotgun (WGS) entry which is preliminary data.</text>
</comment>
<keyword evidence="2" id="KW-1133">Transmembrane helix</keyword>
<gene>
    <name evidence="4" type="ORF">GM1_018_00740</name>
</gene>
<evidence type="ECO:0000313" key="4">
    <source>
        <dbReference type="EMBL" id="GAC80511.1"/>
    </source>
</evidence>
<name>M3TGB6_GORML</name>
<dbReference type="STRING" id="410332.SAMN04488550_3985"/>